<accession>M1DRT2</accession>
<sequence>MLAYRIPPLKDLHEVLEAKEMQNNIVEPQWRIKTMLIVEEECKKTMGKSGLRVTRISWSKPKRRKIGAHINPKGAENEVHNRLRITPKRWNSYPNSSAWA</sequence>
<dbReference type="EnsemblPlants" id="PGSC0003DMT400093360">
    <property type="protein sequence ID" value="PGSC0003DMT400093360"/>
    <property type="gene ID" value="PGSC0003DMG400042931"/>
</dbReference>
<organism evidence="1 2">
    <name type="scientific">Solanum tuberosum</name>
    <name type="common">Potato</name>
    <dbReference type="NCBI Taxonomy" id="4113"/>
    <lineage>
        <taxon>Eukaryota</taxon>
        <taxon>Viridiplantae</taxon>
        <taxon>Streptophyta</taxon>
        <taxon>Embryophyta</taxon>
        <taxon>Tracheophyta</taxon>
        <taxon>Spermatophyta</taxon>
        <taxon>Magnoliopsida</taxon>
        <taxon>eudicotyledons</taxon>
        <taxon>Gunneridae</taxon>
        <taxon>Pentapetalae</taxon>
        <taxon>asterids</taxon>
        <taxon>lamiids</taxon>
        <taxon>Solanales</taxon>
        <taxon>Solanaceae</taxon>
        <taxon>Solanoideae</taxon>
        <taxon>Solaneae</taxon>
        <taxon>Solanum</taxon>
    </lineage>
</organism>
<dbReference type="InParanoid" id="M1DRT2"/>
<dbReference type="Gramene" id="PGSC0003DMT400093360">
    <property type="protein sequence ID" value="PGSC0003DMT400093360"/>
    <property type="gene ID" value="PGSC0003DMG400042931"/>
</dbReference>
<dbReference type="Proteomes" id="UP000011115">
    <property type="component" value="Unassembled WGS sequence"/>
</dbReference>
<reference evidence="1" key="2">
    <citation type="submission" date="2015-06" db="UniProtKB">
        <authorList>
            <consortium name="EnsemblPlants"/>
        </authorList>
    </citation>
    <scope>IDENTIFICATION</scope>
    <source>
        <strain evidence="1">DM1-3 516 R44</strain>
    </source>
</reference>
<dbReference type="AlphaFoldDB" id="M1DRT2"/>
<evidence type="ECO:0000313" key="2">
    <source>
        <dbReference type="Proteomes" id="UP000011115"/>
    </source>
</evidence>
<dbReference type="HOGENOM" id="CLU_2311135_0_0_1"/>
<reference evidence="2" key="1">
    <citation type="journal article" date="2011" name="Nature">
        <title>Genome sequence and analysis of the tuber crop potato.</title>
        <authorList>
            <consortium name="The Potato Genome Sequencing Consortium"/>
        </authorList>
    </citation>
    <scope>NUCLEOTIDE SEQUENCE [LARGE SCALE GENOMIC DNA]</scope>
    <source>
        <strain evidence="2">cv. DM1-3 516 R44</strain>
    </source>
</reference>
<name>M1DRT2_SOLTU</name>
<dbReference type="PaxDb" id="4113-PGSC0003DMT400093360"/>
<proteinExistence type="predicted"/>
<evidence type="ECO:0000313" key="1">
    <source>
        <dbReference type="EnsemblPlants" id="PGSC0003DMT400093360"/>
    </source>
</evidence>
<protein>
    <submittedName>
        <fullName evidence="1">Uncharacterized protein</fullName>
    </submittedName>
</protein>
<keyword evidence="2" id="KW-1185">Reference proteome</keyword>